<dbReference type="Pfam" id="PF06945">
    <property type="entry name" value="DUF1289"/>
    <property type="match status" value="1"/>
</dbReference>
<keyword evidence="2" id="KW-1185">Reference proteome</keyword>
<gene>
    <name evidence="1" type="ORF">G4V63_01570</name>
</gene>
<accession>A0A7C9VJ12</accession>
<dbReference type="AlphaFoldDB" id="A0A7C9VJ12"/>
<dbReference type="PANTHER" id="PTHR35175:SF2">
    <property type="entry name" value="DUF1289 DOMAIN-CONTAINING PROTEIN"/>
    <property type="match status" value="1"/>
</dbReference>
<comment type="caution">
    <text evidence="1">The sequence shown here is derived from an EMBL/GenBank/DDBJ whole genome shotgun (WGS) entry which is preliminary data.</text>
</comment>
<proteinExistence type="predicted"/>
<reference evidence="1" key="1">
    <citation type="submission" date="2020-02" db="EMBL/GenBank/DDBJ databases">
        <title>Draft genome sequence of Candidatus Afipia apatlaquensis IBT-C3, a potential strain for decolorization of textile dyes.</title>
        <authorList>
            <person name="Sanchez-Reyes A."/>
            <person name="Breton-Deval L."/>
            <person name="Mangelson H."/>
            <person name="Sanchez-Flores A."/>
        </authorList>
    </citation>
    <scope>NUCLEOTIDE SEQUENCE [LARGE SCALE GENOMIC DNA]</scope>
    <source>
        <strain evidence="1">IBT-C3</strain>
    </source>
</reference>
<dbReference type="InterPro" id="IPR010710">
    <property type="entry name" value="DUF1289"/>
</dbReference>
<dbReference type="Proteomes" id="UP000480266">
    <property type="component" value="Unassembled WGS sequence"/>
</dbReference>
<organism evidence="1 2">
    <name type="scientific">Candidatus Afipia apatlaquensis</name>
    <dbReference type="NCBI Taxonomy" id="2712852"/>
    <lineage>
        <taxon>Bacteria</taxon>
        <taxon>Pseudomonadati</taxon>
        <taxon>Pseudomonadota</taxon>
        <taxon>Alphaproteobacteria</taxon>
        <taxon>Hyphomicrobiales</taxon>
        <taxon>Nitrobacteraceae</taxon>
        <taxon>Afipia</taxon>
    </lineage>
</organism>
<name>A0A7C9VJ12_9BRAD</name>
<protein>
    <submittedName>
        <fullName evidence="1">DUF1289 domain-containing protein</fullName>
    </submittedName>
</protein>
<evidence type="ECO:0000313" key="1">
    <source>
        <dbReference type="EMBL" id="NGX93973.1"/>
    </source>
</evidence>
<dbReference type="EMBL" id="JAAMRR010000084">
    <property type="protein sequence ID" value="NGX93973.1"/>
    <property type="molecule type" value="Genomic_DNA"/>
</dbReference>
<dbReference type="PANTHER" id="PTHR35175">
    <property type="entry name" value="DUF1289 DOMAIN-CONTAINING PROTEIN"/>
    <property type="match status" value="1"/>
</dbReference>
<evidence type="ECO:0000313" key="2">
    <source>
        <dbReference type="Proteomes" id="UP000480266"/>
    </source>
</evidence>
<sequence>MKQETPCIAVCFIDPKSKLCLGCGRTLPEIARWHKMENGERLDIMATLHQRMLDAGLEIRAPRPERQANP</sequence>